<dbReference type="Proteomes" id="UP000798662">
    <property type="component" value="Chromosome 1"/>
</dbReference>
<evidence type="ECO:0000313" key="1">
    <source>
        <dbReference type="EMBL" id="KAK1858164.1"/>
    </source>
</evidence>
<keyword evidence="2" id="KW-1185">Reference proteome</keyword>
<proteinExistence type="predicted"/>
<name>A0ACC3BJN1_PYRYE</name>
<accession>A0ACC3BJN1</accession>
<protein>
    <submittedName>
        <fullName evidence="1">Uncharacterized protein</fullName>
    </submittedName>
</protein>
<gene>
    <name evidence="1" type="ORF">I4F81_000775</name>
</gene>
<organism evidence="1 2">
    <name type="scientific">Pyropia yezoensis</name>
    <name type="common">Susabi-nori</name>
    <name type="synonym">Porphyra yezoensis</name>
    <dbReference type="NCBI Taxonomy" id="2788"/>
    <lineage>
        <taxon>Eukaryota</taxon>
        <taxon>Rhodophyta</taxon>
        <taxon>Bangiophyceae</taxon>
        <taxon>Bangiales</taxon>
        <taxon>Bangiaceae</taxon>
        <taxon>Pyropia</taxon>
    </lineage>
</organism>
<dbReference type="EMBL" id="CM020618">
    <property type="protein sequence ID" value="KAK1858164.1"/>
    <property type="molecule type" value="Genomic_DNA"/>
</dbReference>
<sequence length="204" mass="22706">MNVFTKEEEWVTVAMIPQVEDKFETVSTEKASQLRKLLLQKTKYLVFCRLMQSSHHGVNMILKDGSFVIVSPLLLMYQCDYPEERSIMGLKHHGGDHDCTTCMAPSEDSCTPAGVGHALRPFFPTVDPQLKASNILLTLGRTRRVNDLENQFGIRACVPALAGWAGLGSGIRRLYQVPAFDQLYVTDIGVTRMISNDVSITQSG</sequence>
<reference evidence="1" key="1">
    <citation type="submission" date="2019-11" db="EMBL/GenBank/DDBJ databases">
        <title>Nori genome reveals adaptations in red seaweeds to the harsh intertidal environment.</title>
        <authorList>
            <person name="Wang D."/>
            <person name="Mao Y."/>
        </authorList>
    </citation>
    <scope>NUCLEOTIDE SEQUENCE</scope>
    <source>
        <tissue evidence="1">Gametophyte</tissue>
    </source>
</reference>
<evidence type="ECO:0000313" key="2">
    <source>
        <dbReference type="Proteomes" id="UP000798662"/>
    </source>
</evidence>
<comment type="caution">
    <text evidence="1">The sequence shown here is derived from an EMBL/GenBank/DDBJ whole genome shotgun (WGS) entry which is preliminary data.</text>
</comment>